<dbReference type="InterPro" id="IPR033880">
    <property type="entry name" value="SPFH_YdjI"/>
</dbReference>
<evidence type="ECO:0000259" key="1">
    <source>
        <dbReference type="Pfam" id="PF09851"/>
    </source>
</evidence>
<feature type="domain" description="SPFH" evidence="2">
    <location>
        <begin position="18"/>
        <end position="222"/>
    </location>
</feature>
<evidence type="ECO:0000313" key="4">
    <source>
        <dbReference type="Proteomes" id="UP000266091"/>
    </source>
</evidence>
<dbReference type="Pfam" id="PF13421">
    <property type="entry name" value="Band_7_1"/>
    <property type="match status" value="1"/>
</dbReference>
<sequence>MIIDLVKWDTRNPKLLAWKFPSQELSTWTQLIVNETQEAYLVSGGVYEGPYEGGRHTLSTQNIPILRNLLGIPFGGQSPFTAEVWYINKAAILDLKWGTPDPIQLKDPLYGVMVPVRAFGQYGIRIRDGKKFLLKLVGTLPSFDAESLNNYFKGIFIRKTKTLISETIIQKKISVLDISMYLDEISDSLRNLFAEELDQYGIEIVRFDVMSISVPEDDPSVISLKAALARRAELGILGNNYQQVRSFDVLEAAAKNEGTTGAFVGMGLGTGLGGAMNPMAQGSGAGAVINTNPPAAPEAAPAAPKAETISFKEKIEMLKQLGELRAQGVLTEEEFATEKKRILG</sequence>
<dbReference type="AlphaFoldDB" id="A0A388SF01"/>
<dbReference type="SUPFAM" id="SSF117892">
    <property type="entry name" value="Band 7/SPFH domain"/>
    <property type="match status" value="1"/>
</dbReference>
<dbReference type="InterPro" id="IPR018649">
    <property type="entry name" value="SHOCT"/>
</dbReference>
<dbReference type="Proteomes" id="UP000266091">
    <property type="component" value="Unassembled WGS sequence"/>
</dbReference>
<comment type="caution">
    <text evidence="3">The sequence shown here is derived from an EMBL/GenBank/DDBJ whole genome shotgun (WGS) entry which is preliminary data.</text>
</comment>
<dbReference type="CDD" id="cd03408">
    <property type="entry name" value="SPFH_like_u1"/>
    <property type="match status" value="1"/>
</dbReference>
<evidence type="ECO:0000313" key="3">
    <source>
        <dbReference type="EMBL" id="GBO94866.1"/>
    </source>
</evidence>
<dbReference type="PANTHER" id="PTHR37826:SF2">
    <property type="entry name" value="ZINC-RIBBON DOMAIN-CONTAINING PROTEIN"/>
    <property type="match status" value="1"/>
</dbReference>
<keyword evidence="4" id="KW-1185">Reference proteome</keyword>
<organism evidence="3 4">
    <name type="scientific">Mesosutterella multiformis</name>
    <dbReference type="NCBI Taxonomy" id="2259133"/>
    <lineage>
        <taxon>Bacteria</taxon>
        <taxon>Pseudomonadati</taxon>
        <taxon>Pseudomonadota</taxon>
        <taxon>Betaproteobacteria</taxon>
        <taxon>Burkholderiales</taxon>
        <taxon>Sutterellaceae</taxon>
        <taxon>Mesosutterella</taxon>
    </lineage>
</organism>
<evidence type="ECO:0000259" key="2">
    <source>
        <dbReference type="Pfam" id="PF13421"/>
    </source>
</evidence>
<dbReference type="RefSeq" id="WP_116271128.1">
    <property type="nucleotide sequence ID" value="NZ_BGZJ01000002.1"/>
</dbReference>
<accession>A0A388SF01</accession>
<name>A0A388SF01_9BURK</name>
<reference evidence="3 4" key="1">
    <citation type="journal article" date="2018" name="Int. J. Syst. Evol. Microbiol.">
        <title>Mesosutterella multiformis gen. nov., sp. nov., a member of the family Sutterellaceae and Sutterella megalosphaeroides sp. nov., isolated from human faeces.</title>
        <authorList>
            <person name="Sakamoto M."/>
            <person name="Ikeyama N."/>
            <person name="Kunihiro T."/>
            <person name="Iino T."/>
            <person name="Yuki M."/>
            <person name="Ohkuma M."/>
        </authorList>
    </citation>
    <scope>NUCLEOTIDE SEQUENCE [LARGE SCALE GENOMIC DNA]</scope>
    <source>
        <strain evidence="3 4">4NBBH2</strain>
    </source>
</reference>
<dbReference type="OrthoDB" id="9764015at2"/>
<proteinExistence type="predicted"/>
<gene>
    <name evidence="3" type="ORF">MESMUL_22200</name>
</gene>
<protein>
    <submittedName>
        <fullName evidence="3">Membrane protein</fullName>
    </submittedName>
</protein>
<dbReference type="PANTHER" id="PTHR37826">
    <property type="entry name" value="FLOTILLIN BAND_7_5 DOMAIN PROTEIN"/>
    <property type="match status" value="1"/>
</dbReference>
<dbReference type="EMBL" id="BGZJ01000002">
    <property type="protein sequence ID" value="GBO94866.1"/>
    <property type="molecule type" value="Genomic_DNA"/>
</dbReference>
<dbReference type="InterPro" id="IPR036013">
    <property type="entry name" value="Band_7/SPFH_dom_sf"/>
</dbReference>
<dbReference type="Pfam" id="PF09851">
    <property type="entry name" value="SHOCT"/>
    <property type="match status" value="1"/>
</dbReference>
<feature type="domain" description="SHOCT" evidence="1">
    <location>
        <begin position="318"/>
        <end position="343"/>
    </location>
</feature>